<sequence length="119" mass="13045">MANKYSKLGYGNASDIATAIENGKLDGRDLVVTKDTSEIIYIKDDKTQQVLRSRVLLFNSPGEAITALNKNSDTYAGQPVMIRDDNGKYQPYTVQTSGDSSFVVEPTVAANAGFVWQEF</sequence>
<protein>
    <submittedName>
        <fullName evidence="1">Uncharacterized protein</fullName>
    </submittedName>
</protein>
<accession>A0A8S5PR24</accession>
<reference evidence="1" key="1">
    <citation type="journal article" date="2021" name="Proc. Natl. Acad. Sci. U.S.A.">
        <title>A Catalog of Tens of Thousands of Viruses from Human Metagenomes Reveals Hidden Associations with Chronic Diseases.</title>
        <authorList>
            <person name="Tisza M.J."/>
            <person name="Buck C.B."/>
        </authorList>
    </citation>
    <scope>NUCLEOTIDE SEQUENCE</scope>
    <source>
        <strain evidence="1">Ct96x5</strain>
    </source>
</reference>
<evidence type="ECO:0000313" key="1">
    <source>
        <dbReference type="EMBL" id="DAE09534.1"/>
    </source>
</evidence>
<dbReference type="EMBL" id="BK015488">
    <property type="protein sequence ID" value="DAE09534.1"/>
    <property type="molecule type" value="Genomic_DNA"/>
</dbReference>
<name>A0A8S5PR24_9CAUD</name>
<proteinExistence type="predicted"/>
<organism evidence="1">
    <name type="scientific">Siphoviridae sp. ct96x5</name>
    <dbReference type="NCBI Taxonomy" id="2825367"/>
    <lineage>
        <taxon>Viruses</taxon>
        <taxon>Duplodnaviria</taxon>
        <taxon>Heunggongvirae</taxon>
        <taxon>Uroviricota</taxon>
        <taxon>Caudoviricetes</taxon>
    </lineage>
</organism>